<feature type="transmembrane region" description="Helical" evidence="1">
    <location>
        <begin position="86"/>
        <end position="105"/>
    </location>
</feature>
<gene>
    <name evidence="3" type="ORF">H5410_049627</name>
</gene>
<comment type="caution">
    <text evidence="3">The sequence shown here is derived from an EMBL/GenBank/DDBJ whole genome shotgun (WGS) entry which is preliminary data.</text>
</comment>
<protein>
    <recommendedName>
        <fullName evidence="2">DUF7865 domain-containing protein</fullName>
    </recommendedName>
</protein>
<feature type="domain" description="DUF7865" evidence="2">
    <location>
        <begin position="1"/>
        <end position="132"/>
    </location>
</feature>
<feature type="transmembrane region" description="Helical" evidence="1">
    <location>
        <begin position="117"/>
        <end position="139"/>
    </location>
</feature>
<proteinExistence type="predicted"/>
<dbReference type="Proteomes" id="UP000824120">
    <property type="component" value="Chromosome 10"/>
</dbReference>
<sequence>MGSSGFFLLCMLHSMVALTSGALMMFYSNEVFIFSHGERASKLFGSTPHDQLIIQTSDSFSGLLLFAIGFFLFMVAFVKDREFHNFFAKGCVLLHIAMAVWRIYFERKLEEDLGHDWLRLVVADIALGLSWVFFLVYSWREKYD</sequence>
<keyword evidence="1" id="KW-0812">Transmembrane</keyword>
<reference evidence="3 4" key="1">
    <citation type="submission" date="2020-09" db="EMBL/GenBank/DDBJ databases">
        <title>De no assembly of potato wild relative species, Solanum commersonii.</title>
        <authorList>
            <person name="Cho K."/>
        </authorList>
    </citation>
    <scope>NUCLEOTIDE SEQUENCE [LARGE SCALE GENOMIC DNA]</scope>
    <source>
        <strain evidence="3">LZ3.2</strain>
        <tissue evidence="3">Leaf</tissue>
    </source>
</reference>
<evidence type="ECO:0000259" key="2">
    <source>
        <dbReference type="Pfam" id="PF25266"/>
    </source>
</evidence>
<evidence type="ECO:0000256" key="1">
    <source>
        <dbReference type="SAM" id="Phobius"/>
    </source>
</evidence>
<keyword evidence="1" id="KW-1133">Transmembrane helix</keyword>
<dbReference type="PANTHER" id="PTHR34274:SF5">
    <property type="entry name" value="TRANSMEMBRANE PROTEIN"/>
    <property type="match status" value="1"/>
</dbReference>
<keyword evidence="4" id="KW-1185">Reference proteome</keyword>
<feature type="transmembrane region" description="Helical" evidence="1">
    <location>
        <begin position="7"/>
        <end position="27"/>
    </location>
</feature>
<dbReference type="PANTHER" id="PTHR34274">
    <property type="entry name" value="TRANSMEMBRANE PROTEIN"/>
    <property type="match status" value="1"/>
</dbReference>
<dbReference type="InterPro" id="IPR057187">
    <property type="entry name" value="DUF7865"/>
</dbReference>
<dbReference type="OrthoDB" id="1876802at2759"/>
<evidence type="ECO:0000313" key="4">
    <source>
        <dbReference type="Proteomes" id="UP000824120"/>
    </source>
</evidence>
<keyword evidence="1" id="KW-0472">Membrane</keyword>
<organism evidence="3 4">
    <name type="scientific">Solanum commersonii</name>
    <name type="common">Commerson's wild potato</name>
    <name type="synonym">Commerson's nightshade</name>
    <dbReference type="NCBI Taxonomy" id="4109"/>
    <lineage>
        <taxon>Eukaryota</taxon>
        <taxon>Viridiplantae</taxon>
        <taxon>Streptophyta</taxon>
        <taxon>Embryophyta</taxon>
        <taxon>Tracheophyta</taxon>
        <taxon>Spermatophyta</taxon>
        <taxon>Magnoliopsida</taxon>
        <taxon>eudicotyledons</taxon>
        <taxon>Gunneridae</taxon>
        <taxon>Pentapetalae</taxon>
        <taxon>asterids</taxon>
        <taxon>lamiids</taxon>
        <taxon>Solanales</taxon>
        <taxon>Solanaceae</taxon>
        <taxon>Solanoideae</taxon>
        <taxon>Solaneae</taxon>
        <taxon>Solanum</taxon>
    </lineage>
</organism>
<name>A0A9J5WVJ3_SOLCO</name>
<evidence type="ECO:0000313" key="3">
    <source>
        <dbReference type="EMBL" id="KAG5579000.1"/>
    </source>
</evidence>
<dbReference type="EMBL" id="JACXVP010000010">
    <property type="protein sequence ID" value="KAG5579000.1"/>
    <property type="molecule type" value="Genomic_DNA"/>
</dbReference>
<accession>A0A9J5WVJ3</accession>
<feature type="transmembrane region" description="Helical" evidence="1">
    <location>
        <begin position="60"/>
        <end position="79"/>
    </location>
</feature>
<dbReference type="AlphaFoldDB" id="A0A9J5WVJ3"/>
<dbReference type="Pfam" id="PF25266">
    <property type="entry name" value="DUF7865"/>
    <property type="match status" value="1"/>
</dbReference>